<comment type="subcellular location">
    <subcellularLocation>
        <location evidence="1 12">Cell membrane</location>
        <topology evidence="1 12">Multi-pass membrane protein</topology>
    </subcellularLocation>
</comment>
<keyword evidence="2 12" id="KW-1003">Cell membrane</keyword>
<comment type="catalytic activity">
    <reaction evidence="11">
        <text>fluoride(in) = fluoride(out)</text>
        <dbReference type="Rhea" id="RHEA:76159"/>
        <dbReference type="ChEBI" id="CHEBI:17051"/>
    </reaction>
    <physiologicalReaction direction="left-to-right" evidence="11">
        <dbReference type="Rhea" id="RHEA:76160"/>
    </physiologicalReaction>
</comment>
<evidence type="ECO:0000313" key="16">
    <source>
        <dbReference type="Proteomes" id="UP000184533"/>
    </source>
</evidence>
<evidence type="ECO:0000313" key="14">
    <source>
        <dbReference type="EMBL" id="SHE67744.1"/>
    </source>
</evidence>
<feature type="binding site" evidence="12">
    <location>
        <position position="79"/>
    </location>
    <ligand>
        <name>Na(+)</name>
        <dbReference type="ChEBI" id="CHEBI:29101"/>
        <note>structural</note>
    </ligand>
</feature>
<evidence type="ECO:0000256" key="12">
    <source>
        <dbReference type="HAMAP-Rule" id="MF_00454"/>
    </source>
</evidence>
<keyword evidence="12" id="KW-0479">Metal-binding</keyword>
<dbReference type="RefSeq" id="WP_046136766.1">
    <property type="nucleotide sequence ID" value="NZ_FQVC01000002.1"/>
</dbReference>
<keyword evidence="8 12" id="KW-0472">Membrane</keyword>
<keyword evidence="4 12" id="KW-0812">Transmembrane</keyword>
<comment type="activity regulation">
    <text evidence="12">Na(+) is not transported, but it plays an essential structural role and its presence is essential for fluoride channel function.</text>
</comment>
<evidence type="ECO:0000256" key="11">
    <source>
        <dbReference type="ARBA" id="ARBA00035585"/>
    </source>
</evidence>
<dbReference type="PATRIC" id="fig|1121477.3.peg.478"/>
<keyword evidence="12" id="KW-0813">Transport</keyword>
<evidence type="ECO:0000256" key="1">
    <source>
        <dbReference type="ARBA" id="ARBA00004651"/>
    </source>
</evidence>
<dbReference type="HAMAP" id="MF_00454">
    <property type="entry name" value="FluC"/>
    <property type="match status" value="1"/>
</dbReference>
<evidence type="ECO:0000313" key="13">
    <source>
        <dbReference type="EMBL" id="KKB77365.1"/>
    </source>
</evidence>
<protein>
    <recommendedName>
        <fullName evidence="12">Fluoride-specific ion channel FluC</fullName>
    </recommendedName>
</protein>
<dbReference type="NCBIfam" id="TIGR00494">
    <property type="entry name" value="crcB"/>
    <property type="match status" value="1"/>
</dbReference>
<dbReference type="GO" id="GO:0062054">
    <property type="term" value="F:fluoride channel activity"/>
    <property type="evidence" value="ECO:0007669"/>
    <property type="project" value="UniProtKB-UniRule"/>
</dbReference>
<evidence type="ECO:0000256" key="10">
    <source>
        <dbReference type="ARBA" id="ARBA00035120"/>
    </source>
</evidence>
<feature type="transmembrane region" description="Helical" evidence="12">
    <location>
        <begin position="98"/>
        <end position="119"/>
    </location>
</feature>
<dbReference type="PANTHER" id="PTHR28259:SF1">
    <property type="entry name" value="FLUORIDE EXPORT PROTEIN 1-RELATED"/>
    <property type="match status" value="1"/>
</dbReference>
<feature type="transmembrane region" description="Helical" evidence="12">
    <location>
        <begin position="32"/>
        <end position="56"/>
    </location>
</feature>
<dbReference type="InterPro" id="IPR003691">
    <property type="entry name" value="FluC"/>
</dbReference>
<organism evidence="13 15">
    <name type="scientific">Devosia limi DSM 17137</name>
    <dbReference type="NCBI Taxonomy" id="1121477"/>
    <lineage>
        <taxon>Bacteria</taxon>
        <taxon>Pseudomonadati</taxon>
        <taxon>Pseudomonadota</taxon>
        <taxon>Alphaproteobacteria</taxon>
        <taxon>Hyphomicrobiales</taxon>
        <taxon>Devosiaceae</taxon>
        <taxon>Devosia</taxon>
    </lineage>
</organism>
<proteinExistence type="inferred from homology"/>
<gene>
    <name evidence="12" type="primary">fluC</name>
    <name evidence="12" type="synonym">crcB</name>
    <name evidence="14" type="ORF">SAMN02745223_00872</name>
    <name evidence="13" type="ORF">VW29_18570</name>
</gene>
<evidence type="ECO:0000256" key="5">
    <source>
        <dbReference type="ARBA" id="ARBA00022989"/>
    </source>
</evidence>
<evidence type="ECO:0000313" key="15">
    <source>
        <dbReference type="Proteomes" id="UP000033608"/>
    </source>
</evidence>
<dbReference type="GO" id="GO:0046872">
    <property type="term" value="F:metal ion binding"/>
    <property type="evidence" value="ECO:0007669"/>
    <property type="project" value="UniProtKB-KW"/>
</dbReference>
<sequence>MQGYILVGIGGALGAMSRYGLSHLVSRFWTASFPLATLLINVLGAVCMGLFIGVMARTLPAWGNEARLFVAVGILGGFTTFSTFSLDAVVLIERGDVAQAVLYALLSVVVCLCGLYLGLLMTRGSPI</sequence>
<dbReference type="AlphaFoldDB" id="A0A0F5L561"/>
<accession>A0A0F5L561</accession>
<dbReference type="GO" id="GO:0140114">
    <property type="term" value="P:cellular detoxification of fluoride"/>
    <property type="evidence" value="ECO:0007669"/>
    <property type="project" value="UniProtKB-UniRule"/>
</dbReference>
<keyword evidence="6 12" id="KW-0915">Sodium</keyword>
<evidence type="ECO:0000256" key="7">
    <source>
        <dbReference type="ARBA" id="ARBA00023065"/>
    </source>
</evidence>
<keyword evidence="7 12" id="KW-0406">Ion transport</keyword>
<keyword evidence="9 12" id="KW-0407">Ion channel</keyword>
<keyword evidence="15" id="KW-1185">Reference proteome</keyword>
<comment type="function">
    <text evidence="12">Fluoride-specific ion channel. Important for reducing fluoride concentration in the cell, thus reducing its toxicity.</text>
</comment>
<dbReference type="PANTHER" id="PTHR28259">
    <property type="entry name" value="FLUORIDE EXPORT PROTEIN 1-RELATED"/>
    <property type="match status" value="1"/>
</dbReference>
<evidence type="ECO:0000256" key="2">
    <source>
        <dbReference type="ARBA" id="ARBA00022475"/>
    </source>
</evidence>
<keyword evidence="3" id="KW-0997">Cell inner membrane</keyword>
<evidence type="ECO:0000256" key="9">
    <source>
        <dbReference type="ARBA" id="ARBA00023303"/>
    </source>
</evidence>
<evidence type="ECO:0000256" key="8">
    <source>
        <dbReference type="ARBA" id="ARBA00023136"/>
    </source>
</evidence>
<dbReference type="EMBL" id="LAJF01000137">
    <property type="protein sequence ID" value="KKB77365.1"/>
    <property type="molecule type" value="Genomic_DNA"/>
</dbReference>
<evidence type="ECO:0000256" key="4">
    <source>
        <dbReference type="ARBA" id="ARBA00022692"/>
    </source>
</evidence>
<feature type="transmembrane region" description="Helical" evidence="12">
    <location>
        <begin position="68"/>
        <end position="92"/>
    </location>
</feature>
<keyword evidence="5 12" id="KW-1133">Transmembrane helix</keyword>
<feature type="binding site" evidence="12">
    <location>
        <position position="76"/>
    </location>
    <ligand>
        <name>Na(+)</name>
        <dbReference type="ChEBI" id="CHEBI:29101"/>
        <note>structural</note>
    </ligand>
</feature>
<dbReference type="Pfam" id="PF02537">
    <property type="entry name" value="CRCB"/>
    <property type="match status" value="1"/>
</dbReference>
<dbReference type="STRING" id="1121477.SAMN02745223_00872"/>
<dbReference type="GO" id="GO:0005886">
    <property type="term" value="C:plasma membrane"/>
    <property type="evidence" value="ECO:0007669"/>
    <property type="project" value="UniProtKB-SubCell"/>
</dbReference>
<dbReference type="Proteomes" id="UP000184533">
    <property type="component" value="Unassembled WGS sequence"/>
</dbReference>
<name>A0A0F5L561_9HYPH</name>
<reference evidence="13 15" key="1">
    <citation type="submission" date="2015-03" db="EMBL/GenBank/DDBJ databases">
        <authorList>
            <person name="Hassan Y.I."/>
            <person name="Lepp D."/>
            <person name="Zhou T."/>
        </authorList>
    </citation>
    <scope>NUCLEOTIDE SEQUENCE [LARGE SCALE GENOMIC DNA]</scope>
    <source>
        <strain evidence="13 15">DSM 17137</strain>
    </source>
</reference>
<dbReference type="EMBL" id="FQVC01000002">
    <property type="protein sequence ID" value="SHE67744.1"/>
    <property type="molecule type" value="Genomic_DNA"/>
</dbReference>
<dbReference type="Proteomes" id="UP000033608">
    <property type="component" value="Unassembled WGS sequence"/>
</dbReference>
<reference evidence="14 16" key="2">
    <citation type="submission" date="2016-11" db="EMBL/GenBank/DDBJ databases">
        <authorList>
            <person name="Jaros S."/>
            <person name="Januszkiewicz K."/>
            <person name="Wedrychowicz H."/>
        </authorList>
    </citation>
    <scope>NUCLEOTIDE SEQUENCE [LARGE SCALE GENOMIC DNA]</scope>
    <source>
        <strain evidence="14 16">DSM 17137</strain>
    </source>
</reference>
<evidence type="ECO:0000256" key="3">
    <source>
        <dbReference type="ARBA" id="ARBA00022519"/>
    </source>
</evidence>
<evidence type="ECO:0000256" key="6">
    <source>
        <dbReference type="ARBA" id="ARBA00023053"/>
    </source>
</evidence>
<comment type="similarity">
    <text evidence="10 12">Belongs to the fluoride channel Fluc/FEX (TC 1.A.43) family.</text>
</comment>
<dbReference type="OrthoDB" id="9806299at2"/>